<dbReference type="GO" id="GO:0005886">
    <property type="term" value="C:plasma membrane"/>
    <property type="evidence" value="ECO:0007669"/>
    <property type="project" value="UniProtKB-SubCell"/>
</dbReference>
<evidence type="ECO:0000256" key="7">
    <source>
        <dbReference type="SAM" id="Phobius"/>
    </source>
</evidence>
<feature type="domain" description="Major facilitator superfamily (MFS) profile" evidence="8">
    <location>
        <begin position="1"/>
        <end position="383"/>
    </location>
</feature>
<evidence type="ECO:0000256" key="5">
    <source>
        <dbReference type="ARBA" id="ARBA00022989"/>
    </source>
</evidence>
<feature type="transmembrane region" description="Helical" evidence="7">
    <location>
        <begin position="7"/>
        <end position="28"/>
    </location>
</feature>
<feature type="transmembrane region" description="Helical" evidence="7">
    <location>
        <begin position="342"/>
        <end position="369"/>
    </location>
</feature>
<keyword evidence="3" id="KW-1003">Cell membrane</keyword>
<keyword evidence="4 7" id="KW-0812">Transmembrane</keyword>
<evidence type="ECO:0000313" key="9">
    <source>
        <dbReference type="EMBL" id="KGX90494.1"/>
    </source>
</evidence>
<feature type="transmembrane region" description="Helical" evidence="7">
    <location>
        <begin position="40"/>
        <end position="61"/>
    </location>
</feature>
<gene>
    <name evidence="9" type="ORF">N783_16700</name>
</gene>
<dbReference type="InterPro" id="IPR020846">
    <property type="entry name" value="MFS_dom"/>
</dbReference>
<evidence type="ECO:0000256" key="2">
    <source>
        <dbReference type="ARBA" id="ARBA00022448"/>
    </source>
</evidence>
<evidence type="ECO:0000259" key="8">
    <source>
        <dbReference type="PROSITE" id="PS50850"/>
    </source>
</evidence>
<reference evidence="9 10" key="1">
    <citation type="submission" date="2013-08" db="EMBL/GenBank/DDBJ databases">
        <authorList>
            <person name="Huang J."/>
            <person name="Wang G."/>
        </authorList>
    </citation>
    <scope>NUCLEOTIDE SEQUENCE [LARGE SCALE GENOMIC DNA]</scope>
    <source>
        <strain evidence="9 10">BH030004</strain>
    </source>
</reference>
<dbReference type="PANTHER" id="PTHR23517">
    <property type="entry name" value="RESISTANCE PROTEIN MDTM, PUTATIVE-RELATED-RELATED"/>
    <property type="match status" value="1"/>
</dbReference>
<comment type="caution">
    <text evidence="9">The sequence shown here is derived from an EMBL/GenBank/DDBJ whole genome shotgun (WGS) entry which is preliminary data.</text>
</comment>
<keyword evidence="5 7" id="KW-1133">Transmembrane helix</keyword>
<dbReference type="InterPro" id="IPR036259">
    <property type="entry name" value="MFS_trans_sf"/>
</dbReference>
<dbReference type="EMBL" id="AVPF01000007">
    <property type="protein sequence ID" value="KGX90494.1"/>
    <property type="molecule type" value="Genomic_DNA"/>
</dbReference>
<dbReference type="InterPro" id="IPR011701">
    <property type="entry name" value="MFS"/>
</dbReference>
<feature type="transmembrane region" description="Helical" evidence="7">
    <location>
        <begin position="73"/>
        <end position="91"/>
    </location>
</feature>
<accession>A0A0A5GEW5</accession>
<keyword evidence="10" id="KW-1185">Reference proteome</keyword>
<dbReference type="Gene3D" id="1.20.1250.20">
    <property type="entry name" value="MFS general substrate transporter like domains"/>
    <property type="match status" value="1"/>
</dbReference>
<feature type="transmembrane region" description="Helical" evidence="7">
    <location>
        <begin position="241"/>
        <end position="263"/>
    </location>
</feature>
<keyword evidence="6 7" id="KW-0472">Membrane</keyword>
<name>A0A0A5GEW5_9BACI</name>
<feature type="transmembrane region" description="Helical" evidence="7">
    <location>
        <begin position="270"/>
        <end position="289"/>
    </location>
</feature>
<dbReference type="Pfam" id="PF07690">
    <property type="entry name" value="MFS_1"/>
    <property type="match status" value="2"/>
</dbReference>
<feature type="transmembrane region" description="Helical" evidence="7">
    <location>
        <begin position="129"/>
        <end position="152"/>
    </location>
</feature>
<comment type="subcellular location">
    <subcellularLocation>
        <location evidence="1">Cell membrane</location>
        <topology evidence="1">Multi-pass membrane protein</topology>
    </subcellularLocation>
</comment>
<dbReference type="InterPro" id="IPR050171">
    <property type="entry name" value="MFS_Transporters"/>
</dbReference>
<evidence type="ECO:0000256" key="3">
    <source>
        <dbReference type="ARBA" id="ARBA00022475"/>
    </source>
</evidence>
<dbReference type="PROSITE" id="PS50850">
    <property type="entry name" value="MFS"/>
    <property type="match status" value="1"/>
</dbReference>
<dbReference type="AlphaFoldDB" id="A0A0A5GEW5"/>
<evidence type="ECO:0000256" key="4">
    <source>
        <dbReference type="ARBA" id="ARBA00022692"/>
    </source>
</evidence>
<proteinExistence type="predicted"/>
<sequence>MKKNYNQYLIFISTTFFMFSVAGTRPLVPLFSSQLGASNMQIGIIVSLFSLLPLFLSIRLGKIVDKVGSKVPLIIAITLGGFSLIVPYIFYNLGGVHASQIISGLSQVLYVISMQAYIGSFSKSKIRDYYINIFSISVAFGSFIGPLIGGFLSDKIGYSTTLAILGLILFLSLPSIALFEKSRKREVKAPEEKKVQSFDLLLIPELRKAFLISAIVLLSKDIYIAFFPLLASSSGVSNSLIGIIISLNAGAGILIRVILPLLVKMYDRSFIISISIVVAGSIYLIYPLFSNVYMLGFLSFILGLSMGVGQPLAISSTISLLPEQRVGEGLGLRLSINKLTQFVTPVLLGAASSIVGMGGVFYISGFIIMTGSINYKKFMKIIRR</sequence>
<keyword evidence="2" id="KW-0813">Transport</keyword>
<evidence type="ECO:0000313" key="10">
    <source>
        <dbReference type="Proteomes" id="UP000030403"/>
    </source>
</evidence>
<feature type="transmembrane region" description="Helical" evidence="7">
    <location>
        <begin position="209"/>
        <end position="229"/>
    </location>
</feature>
<dbReference type="SUPFAM" id="SSF103473">
    <property type="entry name" value="MFS general substrate transporter"/>
    <property type="match status" value="1"/>
</dbReference>
<evidence type="ECO:0000256" key="6">
    <source>
        <dbReference type="ARBA" id="ARBA00023136"/>
    </source>
</evidence>
<dbReference type="eggNOG" id="COG2814">
    <property type="taxonomic scope" value="Bacteria"/>
</dbReference>
<evidence type="ECO:0000256" key="1">
    <source>
        <dbReference type="ARBA" id="ARBA00004651"/>
    </source>
</evidence>
<organism evidence="9 10">
    <name type="scientific">Pontibacillus marinus BH030004 = DSM 16465</name>
    <dbReference type="NCBI Taxonomy" id="1385511"/>
    <lineage>
        <taxon>Bacteria</taxon>
        <taxon>Bacillati</taxon>
        <taxon>Bacillota</taxon>
        <taxon>Bacilli</taxon>
        <taxon>Bacillales</taxon>
        <taxon>Bacillaceae</taxon>
        <taxon>Pontibacillus</taxon>
    </lineage>
</organism>
<feature type="transmembrane region" description="Helical" evidence="7">
    <location>
        <begin position="97"/>
        <end position="117"/>
    </location>
</feature>
<dbReference type="GO" id="GO:0022857">
    <property type="term" value="F:transmembrane transporter activity"/>
    <property type="evidence" value="ECO:0007669"/>
    <property type="project" value="InterPro"/>
</dbReference>
<dbReference type="STRING" id="1385511.GCA_000425225_01620"/>
<feature type="transmembrane region" description="Helical" evidence="7">
    <location>
        <begin position="158"/>
        <end position="179"/>
    </location>
</feature>
<protein>
    <recommendedName>
        <fullName evidence="8">Major facilitator superfamily (MFS) profile domain-containing protein</fullName>
    </recommendedName>
</protein>
<dbReference type="Proteomes" id="UP000030403">
    <property type="component" value="Unassembled WGS sequence"/>
</dbReference>